<feature type="compositionally biased region" description="Basic and acidic residues" evidence="3">
    <location>
        <begin position="203"/>
        <end position="212"/>
    </location>
</feature>
<dbReference type="Pfam" id="PF00596">
    <property type="entry name" value="Aldolase_II"/>
    <property type="match status" value="1"/>
</dbReference>
<dbReference type="InterPro" id="IPR050197">
    <property type="entry name" value="Aldolase_class_II_sugar_metab"/>
</dbReference>
<keyword evidence="2" id="KW-0456">Lyase</keyword>
<sequence>MDGLRGLLVTIARRAYALGLASGASGNLSARVPGGPAILIKATGKSLGDMASEDTLLIDLEGNLLERDRQARRRSLRPSIEWRFHTAIYRCRPDVGAVVHLHPPHAAAFAALKALPPFLTDEARTFLEGKTALIPPAPSGSRELAGAVVEAFQDPANQAAIIAEHGTITVGPDLYAAFYMSQYLEDASRTACLVRQLRGVSDGRDGRREVRRSAARGRRRRSG</sequence>
<proteinExistence type="predicted"/>
<evidence type="ECO:0000256" key="2">
    <source>
        <dbReference type="ARBA" id="ARBA00023239"/>
    </source>
</evidence>
<dbReference type="GO" id="GO:0019323">
    <property type="term" value="P:pentose catabolic process"/>
    <property type="evidence" value="ECO:0007669"/>
    <property type="project" value="TreeGrafter"/>
</dbReference>
<evidence type="ECO:0000259" key="4">
    <source>
        <dbReference type="SMART" id="SM01007"/>
    </source>
</evidence>
<dbReference type="GO" id="GO:0046872">
    <property type="term" value="F:metal ion binding"/>
    <property type="evidence" value="ECO:0007669"/>
    <property type="project" value="UniProtKB-KW"/>
</dbReference>
<dbReference type="PANTHER" id="PTHR22789:SF0">
    <property type="entry name" value="3-OXO-TETRONATE 4-PHOSPHATE DECARBOXYLASE-RELATED"/>
    <property type="match status" value="1"/>
</dbReference>
<comment type="caution">
    <text evidence="6">The sequence shown here is derived from an EMBL/GenBank/DDBJ whole genome shotgun (WGS) entry which is preliminary data.</text>
</comment>
<dbReference type="Gene3D" id="3.40.225.10">
    <property type="entry name" value="Class II aldolase/adducin N-terminal domain"/>
    <property type="match status" value="1"/>
</dbReference>
<evidence type="ECO:0000313" key="8">
    <source>
        <dbReference type="Proteomes" id="UP000320393"/>
    </source>
</evidence>
<feature type="region of interest" description="Disordered" evidence="3">
    <location>
        <begin position="203"/>
        <end position="223"/>
    </location>
</feature>
<dbReference type="GO" id="GO:0016832">
    <property type="term" value="F:aldehyde-lyase activity"/>
    <property type="evidence" value="ECO:0007669"/>
    <property type="project" value="TreeGrafter"/>
</dbReference>
<evidence type="ECO:0000313" key="6">
    <source>
        <dbReference type="EMBL" id="TMJ08632.1"/>
    </source>
</evidence>
<evidence type="ECO:0000313" key="7">
    <source>
        <dbReference type="Proteomes" id="UP000320048"/>
    </source>
</evidence>
<reference evidence="7 8" key="1">
    <citation type="journal article" date="2019" name="Nat. Microbiol.">
        <title>Mediterranean grassland soil C-N compound turnover is dependent on rainfall and depth, and is mediated by genomically divergent microorganisms.</title>
        <authorList>
            <person name="Diamond S."/>
            <person name="Andeer P.F."/>
            <person name="Li Z."/>
            <person name="Crits-Christoph A."/>
            <person name="Burstein D."/>
            <person name="Anantharaman K."/>
            <person name="Lane K.R."/>
            <person name="Thomas B.C."/>
            <person name="Pan C."/>
            <person name="Northen T.R."/>
            <person name="Banfield J.F."/>
        </authorList>
    </citation>
    <scope>NUCLEOTIDE SEQUENCE [LARGE SCALE GENOMIC DNA]</scope>
    <source>
        <strain evidence="6">NP_5</strain>
        <strain evidence="5">NP_7</strain>
    </source>
</reference>
<dbReference type="InterPro" id="IPR036409">
    <property type="entry name" value="Aldolase_II/adducin_N_sf"/>
</dbReference>
<evidence type="ECO:0000313" key="5">
    <source>
        <dbReference type="EMBL" id="TMI79834.1"/>
    </source>
</evidence>
<evidence type="ECO:0000256" key="3">
    <source>
        <dbReference type="SAM" id="MobiDB-lite"/>
    </source>
</evidence>
<dbReference type="Proteomes" id="UP000320393">
    <property type="component" value="Unassembled WGS sequence"/>
</dbReference>
<organism evidence="6 8">
    <name type="scientific">Candidatus Segetimicrobium genomatis</name>
    <dbReference type="NCBI Taxonomy" id="2569760"/>
    <lineage>
        <taxon>Bacteria</taxon>
        <taxon>Bacillati</taxon>
        <taxon>Candidatus Sysuimicrobiota</taxon>
        <taxon>Candidatus Sysuimicrobiia</taxon>
        <taxon>Candidatus Sysuimicrobiales</taxon>
        <taxon>Candidatus Segetimicrobiaceae</taxon>
        <taxon>Candidatus Segetimicrobium</taxon>
    </lineage>
</organism>
<feature type="domain" description="Class II aldolase/adducin N-terminal" evidence="4">
    <location>
        <begin position="6"/>
        <end position="192"/>
    </location>
</feature>
<keyword evidence="1" id="KW-0479">Metal-binding</keyword>
<dbReference type="EMBL" id="VBAO01000256">
    <property type="protein sequence ID" value="TMI79834.1"/>
    <property type="molecule type" value="Genomic_DNA"/>
</dbReference>
<dbReference type="SUPFAM" id="SSF53639">
    <property type="entry name" value="AraD/HMP-PK domain-like"/>
    <property type="match status" value="1"/>
</dbReference>
<protein>
    <submittedName>
        <fullName evidence="6">Class II aldolase/adducin family protein</fullName>
    </submittedName>
</protein>
<gene>
    <name evidence="6" type="ORF">E6H02_09720</name>
    <name evidence="5" type="ORF">E6H04_09830</name>
</gene>
<feature type="compositionally biased region" description="Basic residues" evidence="3">
    <location>
        <begin position="213"/>
        <end position="223"/>
    </location>
</feature>
<dbReference type="InterPro" id="IPR001303">
    <property type="entry name" value="Aldolase_II/adducin_N"/>
</dbReference>
<name>A0A537LKY8_9BACT</name>
<evidence type="ECO:0000256" key="1">
    <source>
        <dbReference type="ARBA" id="ARBA00022723"/>
    </source>
</evidence>
<dbReference type="AlphaFoldDB" id="A0A537LKY8"/>
<accession>A0A537LKY8</accession>
<dbReference type="GO" id="GO:0005829">
    <property type="term" value="C:cytosol"/>
    <property type="evidence" value="ECO:0007669"/>
    <property type="project" value="TreeGrafter"/>
</dbReference>
<dbReference type="EMBL" id="VBAM01000385">
    <property type="protein sequence ID" value="TMJ08632.1"/>
    <property type="molecule type" value="Genomic_DNA"/>
</dbReference>
<dbReference type="Proteomes" id="UP000320048">
    <property type="component" value="Unassembled WGS sequence"/>
</dbReference>
<dbReference type="PANTHER" id="PTHR22789">
    <property type="entry name" value="FUCULOSE PHOSPHATE ALDOLASE"/>
    <property type="match status" value="1"/>
</dbReference>
<dbReference type="SMART" id="SM01007">
    <property type="entry name" value="Aldolase_II"/>
    <property type="match status" value="1"/>
</dbReference>